<comment type="caution">
    <text evidence="1">The sequence shown here is derived from an EMBL/GenBank/DDBJ whole genome shotgun (WGS) entry which is preliminary data.</text>
</comment>
<organism evidence="1">
    <name type="scientific">candidate division WOR-3 bacterium</name>
    <dbReference type="NCBI Taxonomy" id="2052148"/>
    <lineage>
        <taxon>Bacteria</taxon>
        <taxon>Bacteria division WOR-3</taxon>
    </lineage>
</organism>
<name>A0A7C5I4W6_UNCW3</name>
<accession>A0A7C5I4W6</accession>
<dbReference type="Proteomes" id="UP000886014">
    <property type="component" value="Unassembled WGS sequence"/>
</dbReference>
<protein>
    <submittedName>
        <fullName evidence="1">Asparagine synthetase B</fullName>
    </submittedName>
</protein>
<sequence length="409" mass="47453">MISKFLFHVVTSLYLLIPMDNTQQDHLRAYGVVYNSLAKGIKAEWILNFRGGSFLIEDNKVTRRLCDIMGVSYEKINEEDVVILKEKTKKSNIEFILLEKAPRIAVYAPPYYEPWDDAVMLALDYAQVKYTRIYDDEVLQGELKNFDWLHLHHEDFTGQFGKFYGRYRKAPWYRRRVEFKRNIARKWGFRNVPELEHEIARRIKDFVENGGFLFAMCSAPITLDIALASEGVDIQDIPFDGTPPDPYCNSKLDYSQTLAFKNFSVYTSPVVYEHSDIDVTLEAARRGENTFFVLQEFSAKIDPIPAILTQNHTRFIKEFLGQDTGFRMNKLKKTVIILAGVPETDEVKYLYGDYGKGFFTFLGGHDPEDFKHYIGDPPTDLRKHKHSPGYRLILNNILLPAAKRKKLKT</sequence>
<dbReference type="AlphaFoldDB" id="A0A7C5I4W6"/>
<reference evidence="1" key="1">
    <citation type="journal article" date="2020" name="mSystems">
        <title>Genome- and Community-Level Interaction Insights into Carbon Utilization and Element Cycling Functions of Hydrothermarchaeota in Hydrothermal Sediment.</title>
        <authorList>
            <person name="Zhou Z."/>
            <person name="Liu Y."/>
            <person name="Xu W."/>
            <person name="Pan J."/>
            <person name="Luo Z.H."/>
            <person name="Li M."/>
        </authorList>
    </citation>
    <scope>NUCLEOTIDE SEQUENCE [LARGE SCALE GENOMIC DNA]</scope>
    <source>
        <strain evidence="1">HyVt-94</strain>
    </source>
</reference>
<proteinExistence type="predicted"/>
<dbReference type="EMBL" id="DRTV01000216">
    <property type="protein sequence ID" value="HHF58388.1"/>
    <property type="molecule type" value="Genomic_DNA"/>
</dbReference>
<gene>
    <name evidence="1" type="ORF">ENL41_03075</name>
</gene>
<evidence type="ECO:0000313" key="1">
    <source>
        <dbReference type="EMBL" id="HHF58388.1"/>
    </source>
</evidence>